<evidence type="ECO:0000313" key="12">
    <source>
        <dbReference type="Proteomes" id="UP000184391"/>
    </source>
</evidence>
<dbReference type="PRINTS" id="PR00465">
    <property type="entry name" value="EP450IV"/>
</dbReference>
<evidence type="ECO:0000256" key="4">
    <source>
        <dbReference type="ARBA" id="ARBA00022723"/>
    </source>
</evidence>
<dbReference type="GO" id="GO:0020037">
    <property type="term" value="F:heme binding"/>
    <property type="evidence" value="ECO:0007669"/>
    <property type="project" value="InterPro"/>
</dbReference>
<evidence type="ECO:0000313" key="11">
    <source>
        <dbReference type="EMBL" id="SHN63719.1"/>
    </source>
</evidence>
<proteinExistence type="inferred from homology"/>
<dbReference type="Proteomes" id="UP000184391">
    <property type="component" value="Unassembled WGS sequence"/>
</dbReference>
<evidence type="ECO:0000256" key="5">
    <source>
        <dbReference type="ARBA" id="ARBA00023002"/>
    </source>
</evidence>
<dbReference type="PANTHER" id="PTHR24286:SF24">
    <property type="entry name" value="LANOSTEROL 14-ALPHA DEMETHYLASE"/>
    <property type="match status" value="1"/>
</dbReference>
<organism evidence="11 12">
    <name type="scientific">Erythrobacter sanguineus</name>
    <dbReference type="NCBI Taxonomy" id="198312"/>
    <lineage>
        <taxon>Bacteria</taxon>
        <taxon>Pseudomonadati</taxon>
        <taxon>Pseudomonadota</taxon>
        <taxon>Alphaproteobacteria</taxon>
        <taxon>Sphingomonadales</taxon>
        <taxon>Erythrobacteraceae</taxon>
        <taxon>Erythrobacter/Porphyrobacter group</taxon>
        <taxon>Erythrobacter</taxon>
    </lineage>
</organism>
<keyword evidence="7 9" id="KW-0503">Monooxygenase</keyword>
<dbReference type="PANTHER" id="PTHR24286">
    <property type="entry name" value="CYTOCHROME P450 26"/>
    <property type="match status" value="1"/>
</dbReference>
<dbReference type="InterPro" id="IPR001128">
    <property type="entry name" value="Cyt_P450"/>
</dbReference>
<comment type="cofactor">
    <cofactor evidence="1 8">
        <name>heme</name>
        <dbReference type="ChEBI" id="CHEBI:30413"/>
    </cofactor>
</comment>
<evidence type="ECO:0000256" key="7">
    <source>
        <dbReference type="ARBA" id="ARBA00023033"/>
    </source>
</evidence>
<comment type="similarity">
    <text evidence="2 9">Belongs to the cytochrome P450 family.</text>
</comment>
<dbReference type="EMBL" id="FRDF01000016">
    <property type="protein sequence ID" value="SHN63719.1"/>
    <property type="molecule type" value="Genomic_DNA"/>
</dbReference>
<keyword evidence="6 8" id="KW-0408">Iron</keyword>
<dbReference type="PRINTS" id="PR00385">
    <property type="entry name" value="P450"/>
</dbReference>
<keyword evidence="3 8" id="KW-0349">Heme</keyword>
<keyword evidence="4 8" id="KW-0479">Metal-binding</keyword>
<dbReference type="AlphaFoldDB" id="A0A1M7SYZ6"/>
<dbReference type="Pfam" id="PF00067">
    <property type="entry name" value="p450"/>
    <property type="match status" value="1"/>
</dbReference>
<dbReference type="STRING" id="198312.SAMN02745193_02638"/>
<evidence type="ECO:0000256" key="1">
    <source>
        <dbReference type="ARBA" id="ARBA00001971"/>
    </source>
</evidence>
<dbReference type="InterPro" id="IPR017972">
    <property type="entry name" value="Cyt_P450_CS"/>
</dbReference>
<dbReference type="GO" id="GO:0004497">
    <property type="term" value="F:monooxygenase activity"/>
    <property type="evidence" value="ECO:0007669"/>
    <property type="project" value="UniProtKB-KW"/>
</dbReference>
<evidence type="ECO:0000256" key="10">
    <source>
        <dbReference type="SAM" id="MobiDB-lite"/>
    </source>
</evidence>
<feature type="region of interest" description="Disordered" evidence="10">
    <location>
        <begin position="1"/>
        <end position="29"/>
    </location>
</feature>
<evidence type="ECO:0000256" key="2">
    <source>
        <dbReference type="ARBA" id="ARBA00010617"/>
    </source>
</evidence>
<protein>
    <submittedName>
        <fullName evidence="11">Cytochrome P450</fullName>
    </submittedName>
</protein>
<keyword evidence="5 9" id="KW-0560">Oxidoreductase</keyword>
<name>A0A1M7SYZ6_9SPHN</name>
<dbReference type="GO" id="GO:0016125">
    <property type="term" value="P:sterol metabolic process"/>
    <property type="evidence" value="ECO:0007669"/>
    <property type="project" value="TreeGrafter"/>
</dbReference>
<gene>
    <name evidence="11" type="ORF">SAMN02745193_02638</name>
</gene>
<evidence type="ECO:0000256" key="3">
    <source>
        <dbReference type="ARBA" id="ARBA00022617"/>
    </source>
</evidence>
<sequence>MATLAEAPSSPEPKGDTAPARLGEGAPRHWSEGRLTEADLAHIPGDAGWPLVGNTFTMLADPHAFAQRMIETHGKVYRNRAFGGWQIALIGAEANELLLFNKDKIFSSEQGWGPVLDQLFPRGLMLMDFDHHRIDRRALSIAFKPEPMRHYSGALNRGIAREVATWAGPKEFYPAIKKLTLDLAADSFIGLPWGPEADKINEAFVDMVQASVAPIRKPLPFTKMKKGVDGRAFLVDYFTRETLRRRNEGGGQDMFSQFATATREDGSLLPVDEVVDHMNFLMMAAHDTITSSATSLIYHLATNPEWQEKLREEIMAVTGGPDGDGNPRPLDYDDLGKLELTEMAFKESLRMIPPVPSMPRRALKAFEYGGYQIPAGAMVGINIYWTHHSEEYWDNPFTFDPMRFTPEQVKARHKYAWVPFGGGAHMCLGLHFAYMQVKVLLAQLLQRYRIEAAEGYNPDWQDWPIPQPKDGLKVTFTPL</sequence>
<dbReference type="InterPro" id="IPR036396">
    <property type="entry name" value="Cyt_P450_sf"/>
</dbReference>
<reference evidence="12" key="1">
    <citation type="submission" date="2016-12" db="EMBL/GenBank/DDBJ databases">
        <authorList>
            <person name="Varghese N."/>
            <person name="Submissions S."/>
        </authorList>
    </citation>
    <scope>NUCLEOTIDE SEQUENCE [LARGE SCALE GENOMIC DNA]</scope>
    <source>
        <strain evidence="12">DSM 11032</strain>
    </source>
</reference>
<dbReference type="Gene3D" id="1.10.630.10">
    <property type="entry name" value="Cytochrome P450"/>
    <property type="match status" value="1"/>
</dbReference>
<evidence type="ECO:0000256" key="9">
    <source>
        <dbReference type="RuleBase" id="RU000461"/>
    </source>
</evidence>
<accession>A0A1M7SYZ6</accession>
<feature type="binding site" description="axial binding residue" evidence="8">
    <location>
        <position position="427"/>
    </location>
    <ligand>
        <name>heme</name>
        <dbReference type="ChEBI" id="CHEBI:30413"/>
    </ligand>
    <ligandPart>
        <name>Fe</name>
        <dbReference type="ChEBI" id="CHEBI:18248"/>
    </ligandPart>
</feature>
<dbReference type="GO" id="GO:0016705">
    <property type="term" value="F:oxidoreductase activity, acting on paired donors, with incorporation or reduction of molecular oxygen"/>
    <property type="evidence" value="ECO:0007669"/>
    <property type="project" value="InterPro"/>
</dbReference>
<evidence type="ECO:0000256" key="8">
    <source>
        <dbReference type="PIRSR" id="PIRSR602403-1"/>
    </source>
</evidence>
<dbReference type="RefSeq" id="WP_072675466.1">
    <property type="nucleotide sequence ID" value="NZ_FRDF01000016.1"/>
</dbReference>
<dbReference type="InterPro" id="IPR002403">
    <property type="entry name" value="Cyt_P450_E_grp-IV"/>
</dbReference>
<dbReference type="SUPFAM" id="SSF48264">
    <property type="entry name" value="Cytochrome P450"/>
    <property type="match status" value="1"/>
</dbReference>
<keyword evidence="12" id="KW-1185">Reference proteome</keyword>
<dbReference type="GO" id="GO:0005506">
    <property type="term" value="F:iron ion binding"/>
    <property type="evidence" value="ECO:0007669"/>
    <property type="project" value="InterPro"/>
</dbReference>
<evidence type="ECO:0000256" key="6">
    <source>
        <dbReference type="ARBA" id="ARBA00023004"/>
    </source>
</evidence>
<dbReference type="OrthoDB" id="9764248at2"/>
<dbReference type="PROSITE" id="PS00086">
    <property type="entry name" value="CYTOCHROME_P450"/>
    <property type="match status" value="1"/>
</dbReference>